<dbReference type="PANTHER" id="PTHR43316">
    <property type="entry name" value="HYDROLASE, HALOACID DELAHOGENASE-RELATED"/>
    <property type="match status" value="1"/>
</dbReference>
<comment type="function">
    <text evidence="3">Catalyzes the hydrolytic dehalogenation of small (S)-2-haloalkanoic acids to yield the corresponding (R)-2-hydroxyalkanoic acids.</text>
</comment>
<dbReference type="EMBL" id="JACOGG010000016">
    <property type="protein sequence ID" value="MBC3936548.1"/>
    <property type="molecule type" value="Genomic_DNA"/>
</dbReference>
<evidence type="ECO:0000256" key="2">
    <source>
        <dbReference type="ARBA" id="ARBA00022801"/>
    </source>
</evidence>
<comment type="caution">
    <text evidence="4">The sequence shown here is derived from an EMBL/GenBank/DDBJ whole genome shotgun (WGS) entry which is preliminary data.</text>
</comment>
<dbReference type="RefSeq" id="WP_186882093.1">
    <property type="nucleotide sequence ID" value="NZ_JACOGG010000016.1"/>
</dbReference>
<dbReference type="SFLD" id="SFLDF00045">
    <property type="entry name" value="2-haloacid_dehalogenase"/>
    <property type="match status" value="1"/>
</dbReference>
<dbReference type="Gene3D" id="1.10.150.240">
    <property type="entry name" value="Putative phosphatase, domain 2"/>
    <property type="match status" value="1"/>
</dbReference>
<evidence type="ECO:0000256" key="3">
    <source>
        <dbReference type="RuleBase" id="RU368077"/>
    </source>
</evidence>
<gene>
    <name evidence="4" type="ORF">H8K47_14370</name>
</gene>
<dbReference type="InterPro" id="IPR023214">
    <property type="entry name" value="HAD_sf"/>
</dbReference>
<dbReference type="PANTHER" id="PTHR43316:SF3">
    <property type="entry name" value="HALOACID DEHALOGENASE, TYPE II (AFU_ORTHOLOGUE AFUA_2G07750)-RELATED"/>
    <property type="match status" value="1"/>
</dbReference>
<dbReference type="Gene3D" id="3.40.50.1000">
    <property type="entry name" value="HAD superfamily/HAD-like"/>
    <property type="match status" value="1"/>
</dbReference>
<dbReference type="PRINTS" id="PR00413">
    <property type="entry name" value="HADHALOGNASE"/>
</dbReference>
<dbReference type="SFLD" id="SFLDG01135">
    <property type="entry name" value="C1.5.6:_HAD__Beta-PGM__Phospha"/>
    <property type="match status" value="1"/>
</dbReference>
<comment type="catalytic activity">
    <reaction evidence="3">
        <text>an (S)-2-haloacid + H2O = a (2R)-2-hydroxycarboxylate + a halide anion + H(+)</text>
        <dbReference type="Rhea" id="RHEA:11192"/>
        <dbReference type="ChEBI" id="CHEBI:15377"/>
        <dbReference type="ChEBI" id="CHEBI:15378"/>
        <dbReference type="ChEBI" id="CHEBI:16042"/>
        <dbReference type="ChEBI" id="CHEBI:58314"/>
        <dbReference type="ChEBI" id="CHEBI:137405"/>
        <dbReference type="EC" id="3.8.1.2"/>
    </reaction>
</comment>
<dbReference type="Proteomes" id="UP000612361">
    <property type="component" value="Unassembled WGS sequence"/>
</dbReference>
<keyword evidence="2 3" id="KW-0378">Hydrolase</keyword>
<dbReference type="CDD" id="cd02588">
    <property type="entry name" value="HAD_L2-DEX"/>
    <property type="match status" value="1"/>
</dbReference>
<sequence length="225" mass="25524">MAIHAIAFDAYGTLFDVYSVTELAEKLFPGYGKQLAQLWRRKQIEYTQLRTMCCMYKPFWEVTQDALIFTCRYLGLNLDLDAQNALMGQYARLSAFPENKDVLQVLRDKAYKLAILSNGTPQMLQAVTEHAGMQGLFQHLLSVDAVKVYKTAPEAYQLGPDMFGVPAKNMLFVSSNAWDVCCATWFGYTTFWVNRDHVPLEELGVMPHGTGRTLSDVLHFLETSQ</sequence>
<dbReference type="InterPro" id="IPR051540">
    <property type="entry name" value="S-2-haloacid_dehalogenase"/>
</dbReference>
<accession>A0A923I2F0</accession>
<protein>
    <recommendedName>
        <fullName evidence="3">(S)-2-haloacid dehalogenase</fullName>
        <ecNumber evidence="3">3.8.1.2</ecNumber>
    </recommendedName>
    <alternativeName>
        <fullName evidence="3">2-haloalkanoic acid dehalogenase</fullName>
    </alternativeName>
    <alternativeName>
        <fullName evidence="3">Halocarboxylic acid halidohydrolase</fullName>
    </alternativeName>
    <alternativeName>
        <fullName evidence="3">L-2-haloacid dehalogenase</fullName>
    </alternativeName>
</protein>
<dbReference type="AlphaFoldDB" id="A0A923I2F0"/>
<dbReference type="InterPro" id="IPR006328">
    <property type="entry name" value="2-HAD"/>
</dbReference>
<evidence type="ECO:0000256" key="1">
    <source>
        <dbReference type="ARBA" id="ARBA00008106"/>
    </source>
</evidence>
<reference evidence="4" key="1">
    <citation type="submission" date="2020-08" db="EMBL/GenBank/DDBJ databases">
        <title>Novel species isolated from subtropical streams in China.</title>
        <authorList>
            <person name="Lu H."/>
        </authorList>
    </citation>
    <scope>NUCLEOTIDE SEQUENCE</scope>
    <source>
        <strain evidence="4">CY7W</strain>
    </source>
</reference>
<dbReference type="EC" id="3.8.1.2" evidence="3"/>
<dbReference type="InterPro" id="IPR023198">
    <property type="entry name" value="PGP-like_dom2"/>
</dbReference>
<dbReference type="SFLD" id="SFLDS00003">
    <property type="entry name" value="Haloacid_Dehalogenase"/>
    <property type="match status" value="1"/>
</dbReference>
<keyword evidence="5" id="KW-1185">Reference proteome</keyword>
<dbReference type="Pfam" id="PF00702">
    <property type="entry name" value="Hydrolase"/>
    <property type="match status" value="1"/>
</dbReference>
<name>A0A923I2F0_9BURK</name>
<organism evidence="4 5">
    <name type="scientific">Undibacterium rugosum</name>
    <dbReference type="NCBI Taxonomy" id="2762291"/>
    <lineage>
        <taxon>Bacteria</taxon>
        <taxon>Pseudomonadati</taxon>
        <taxon>Pseudomonadota</taxon>
        <taxon>Betaproteobacteria</taxon>
        <taxon>Burkholderiales</taxon>
        <taxon>Oxalobacteraceae</taxon>
        <taxon>Undibacterium</taxon>
    </lineage>
</organism>
<dbReference type="InterPro" id="IPR006439">
    <property type="entry name" value="HAD-SF_hydro_IA"/>
</dbReference>
<evidence type="ECO:0000313" key="4">
    <source>
        <dbReference type="EMBL" id="MBC3936548.1"/>
    </source>
</evidence>
<proteinExistence type="inferred from homology"/>
<dbReference type="SUPFAM" id="SSF56784">
    <property type="entry name" value="HAD-like"/>
    <property type="match status" value="1"/>
</dbReference>
<dbReference type="NCBIfam" id="TIGR01428">
    <property type="entry name" value="HAD_type_II"/>
    <property type="match status" value="1"/>
</dbReference>
<comment type="similarity">
    <text evidence="1 3">Belongs to the HAD-like hydrolase superfamily. S-2-haloalkanoic acid dehalogenase family.</text>
</comment>
<dbReference type="InterPro" id="IPR036412">
    <property type="entry name" value="HAD-like_sf"/>
</dbReference>
<dbReference type="GO" id="GO:0018784">
    <property type="term" value="F:(S)-2-haloacid dehalogenase activity"/>
    <property type="evidence" value="ECO:0007669"/>
    <property type="project" value="UniProtKB-UniRule"/>
</dbReference>
<dbReference type="NCBIfam" id="TIGR01493">
    <property type="entry name" value="HAD-SF-IA-v2"/>
    <property type="match status" value="1"/>
</dbReference>
<evidence type="ECO:0000313" key="5">
    <source>
        <dbReference type="Proteomes" id="UP000612361"/>
    </source>
</evidence>
<dbReference type="SFLD" id="SFLDG01129">
    <property type="entry name" value="C1.5:_HAD__Beta-PGM__Phosphata"/>
    <property type="match status" value="1"/>
</dbReference>